<keyword evidence="4 7" id="KW-0812">Transmembrane</keyword>
<dbReference type="AlphaFoldDB" id="A0A7I7RU60"/>
<keyword evidence="3" id="KW-1003">Cell membrane</keyword>
<dbReference type="Proteomes" id="UP000467428">
    <property type="component" value="Chromosome"/>
</dbReference>
<evidence type="ECO:0000313" key="10">
    <source>
        <dbReference type="Proteomes" id="UP000467428"/>
    </source>
</evidence>
<gene>
    <name evidence="9" type="ORF">MARA_11990</name>
</gene>
<reference evidence="9 10" key="1">
    <citation type="journal article" date="2019" name="Emerg. Microbes Infect.">
        <title>Comprehensive subspecies identification of 175 nontuberculous mycobacteria species based on 7547 genomic profiles.</title>
        <authorList>
            <person name="Matsumoto Y."/>
            <person name="Kinjo T."/>
            <person name="Motooka D."/>
            <person name="Nabeya D."/>
            <person name="Jung N."/>
            <person name="Uechi K."/>
            <person name="Horii T."/>
            <person name="Iida T."/>
            <person name="Fujita J."/>
            <person name="Nakamura S."/>
        </authorList>
    </citation>
    <scope>NUCLEOTIDE SEQUENCE [LARGE SCALE GENOMIC DNA]</scope>
    <source>
        <strain evidence="9 10">JCM 18538</strain>
    </source>
</reference>
<dbReference type="Pfam" id="PF03458">
    <property type="entry name" value="Gly_transporter"/>
    <property type="match status" value="2"/>
</dbReference>
<proteinExistence type="inferred from homology"/>
<comment type="subcellular location">
    <subcellularLocation>
        <location evidence="1">Cell membrane</location>
        <topology evidence="1">Multi-pass membrane protein</topology>
    </subcellularLocation>
</comment>
<comment type="similarity">
    <text evidence="2">Belongs to the UPF0126 family.</text>
</comment>
<dbReference type="PANTHER" id="PTHR30506:SF3">
    <property type="entry name" value="UPF0126 INNER MEMBRANE PROTEIN YADS-RELATED"/>
    <property type="match status" value="1"/>
</dbReference>
<evidence type="ECO:0000256" key="3">
    <source>
        <dbReference type="ARBA" id="ARBA00022475"/>
    </source>
</evidence>
<evidence type="ECO:0000256" key="4">
    <source>
        <dbReference type="ARBA" id="ARBA00022692"/>
    </source>
</evidence>
<dbReference type="RefSeq" id="WP_163917619.1">
    <property type="nucleotide sequence ID" value="NZ_AP022593.1"/>
</dbReference>
<feature type="transmembrane region" description="Helical" evidence="7">
    <location>
        <begin position="148"/>
        <end position="164"/>
    </location>
</feature>
<keyword evidence="6 7" id="KW-0472">Membrane</keyword>
<feature type="domain" description="Glycine transporter" evidence="8">
    <location>
        <begin position="91"/>
        <end position="165"/>
    </location>
</feature>
<accession>A0A7I7RU60</accession>
<dbReference type="KEGG" id="marz:MARA_11990"/>
<organism evidence="9 10">
    <name type="scientific">Mycolicibacterium arabiense</name>
    <dbReference type="NCBI Taxonomy" id="1286181"/>
    <lineage>
        <taxon>Bacteria</taxon>
        <taxon>Bacillati</taxon>
        <taxon>Actinomycetota</taxon>
        <taxon>Actinomycetes</taxon>
        <taxon>Mycobacteriales</taxon>
        <taxon>Mycobacteriaceae</taxon>
        <taxon>Mycolicibacterium</taxon>
    </lineage>
</organism>
<feature type="transmembrane region" description="Helical" evidence="7">
    <location>
        <begin position="170"/>
        <end position="191"/>
    </location>
</feature>
<dbReference type="InterPro" id="IPR005115">
    <property type="entry name" value="Gly_transporter"/>
</dbReference>
<evidence type="ECO:0000256" key="6">
    <source>
        <dbReference type="ARBA" id="ARBA00023136"/>
    </source>
</evidence>
<sequence>MIQHIANYAGIAVLAASGAVVGIRKGFDLFGIATMAVLTGVGGGVLRDVLLDIDPPSSLQHWPDVTLCVAVSIVTTVFAKLVIRLNQLVTVLDAVGMGFFATSGAAISVDHGASWFAAALLGAVSAVAGSVLRDVVAGDVPIVMGPDDMYAAPAVLGSVIYVVVDHGGSQWLGVVAGSLVATLLRLAAITFHWRLPTGPRELISHEHRHRTVAAPQCAAASQLRPYPTDTSSGTSSG</sequence>
<dbReference type="EMBL" id="AP022593">
    <property type="protein sequence ID" value="BBY47731.1"/>
    <property type="molecule type" value="Genomic_DNA"/>
</dbReference>
<keyword evidence="5 7" id="KW-1133">Transmembrane helix</keyword>
<evidence type="ECO:0000256" key="5">
    <source>
        <dbReference type="ARBA" id="ARBA00022989"/>
    </source>
</evidence>
<evidence type="ECO:0000256" key="7">
    <source>
        <dbReference type="SAM" id="Phobius"/>
    </source>
</evidence>
<geneLocation type="plasmid" evidence="10">
    <name>pjcm18538 dna</name>
</geneLocation>
<evidence type="ECO:0000259" key="8">
    <source>
        <dbReference type="Pfam" id="PF03458"/>
    </source>
</evidence>
<feature type="transmembrane region" description="Helical" evidence="7">
    <location>
        <begin position="62"/>
        <end position="83"/>
    </location>
</feature>
<protein>
    <submittedName>
        <fullName evidence="9">Membrane protein</fullName>
    </submittedName>
</protein>
<evidence type="ECO:0000256" key="1">
    <source>
        <dbReference type="ARBA" id="ARBA00004651"/>
    </source>
</evidence>
<feature type="transmembrane region" description="Helical" evidence="7">
    <location>
        <begin position="6"/>
        <end position="23"/>
    </location>
</feature>
<dbReference type="GO" id="GO:0005886">
    <property type="term" value="C:plasma membrane"/>
    <property type="evidence" value="ECO:0007669"/>
    <property type="project" value="UniProtKB-SubCell"/>
</dbReference>
<feature type="domain" description="Glycine transporter" evidence="8">
    <location>
        <begin position="5"/>
        <end position="79"/>
    </location>
</feature>
<evidence type="ECO:0000256" key="2">
    <source>
        <dbReference type="ARBA" id="ARBA00008193"/>
    </source>
</evidence>
<name>A0A7I7RU60_9MYCO</name>
<keyword evidence="10" id="KW-1185">Reference proteome</keyword>
<evidence type="ECO:0000313" key="9">
    <source>
        <dbReference type="EMBL" id="BBY47731.1"/>
    </source>
</evidence>
<dbReference type="PANTHER" id="PTHR30506">
    <property type="entry name" value="INNER MEMBRANE PROTEIN"/>
    <property type="match status" value="1"/>
</dbReference>
<feature type="transmembrane region" description="Helical" evidence="7">
    <location>
        <begin position="30"/>
        <end position="50"/>
    </location>
</feature>
<feature type="transmembrane region" description="Helical" evidence="7">
    <location>
        <begin position="90"/>
        <end position="109"/>
    </location>
</feature>